<keyword evidence="2" id="KW-1185">Reference proteome</keyword>
<organism evidence="1 2">
    <name type="scientific">Mucilaginibacter glaciei</name>
    <dbReference type="NCBI Taxonomy" id="2772109"/>
    <lineage>
        <taxon>Bacteria</taxon>
        <taxon>Pseudomonadati</taxon>
        <taxon>Bacteroidota</taxon>
        <taxon>Sphingobacteriia</taxon>
        <taxon>Sphingobacteriales</taxon>
        <taxon>Sphingobacteriaceae</taxon>
        <taxon>Mucilaginibacter</taxon>
    </lineage>
</organism>
<dbReference type="Proteomes" id="UP000619078">
    <property type="component" value="Unassembled WGS sequence"/>
</dbReference>
<accession>A0A926S3S9</accession>
<reference evidence="1" key="1">
    <citation type="submission" date="2020-09" db="EMBL/GenBank/DDBJ databases">
        <title>Novel species of Mucilaginibacter isolated from a glacier on the Tibetan Plateau.</title>
        <authorList>
            <person name="Liu Q."/>
            <person name="Xin Y.-H."/>
        </authorList>
    </citation>
    <scope>NUCLEOTIDE SEQUENCE</scope>
    <source>
        <strain evidence="1">ZB1P21</strain>
    </source>
</reference>
<dbReference type="EMBL" id="JACWMX010000010">
    <property type="protein sequence ID" value="MBD1395232.1"/>
    <property type="molecule type" value="Genomic_DNA"/>
</dbReference>
<dbReference type="AlphaFoldDB" id="A0A926S3S9"/>
<proteinExistence type="predicted"/>
<sequence>MNKANESIPEQTEGQQIDVIEFFDAANTAEAHHVFLAVKSRLKDVTKWHEYAGLLSANFALTDSMGNEVYKFAEVGDLIRIDLPGPGSAAGGGYEWVRIEAMDDNTDEFTETEYITMTARPVANPKNPDKAIAHFFGHHSTVTFVIERYLNHISAAARGRNEVANTTNTGLFDTVRNTIIALSAREGLSLPQWKALMNGLLGK</sequence>
<dbReference type="RefSeq" id="WP_191165661.1">
    <property type="nucleotide sequence ID" value="NZ_JACWMX010000010.1"/>
</dbReference>
<protein>
    <submittedName>
        <fullName evidence="1">Uncharacterized protein</fullName>
    </submittedName>
</protein>
<evidence type="ECO:0000313" key="2">
    <source>
        <dbReference type="Proteomes" id="UP000619078"/>
    </source>
</evidence>
<gene>
    <name evidence="1" type="ORF">IDJ76_19160</name>
</gene>
<comment type="caution">
    <text evidence="1">The sequence shown here is derived from an EMBL/GenBank/DDBJ whole genome shotgun (WGS) entry which is preliminary data.</text>
</comment>
<name>A0A926S3S9_9SPHI</name>
<evidence type="ECO:0000313" key="1">
    <source>
        <dbReference type="EMBL" id="MBD1395232.1"/>
    </source>
</evidence>